<keyword evidence="4" id="KW-1185">Reference proteome</keyword>
<feature type="compositionally biased region" description="Polar residues" evidence="1">
    <location>
        <begin position="878"/>
        <end position="890"/>
    </location>
</feature>
<dbReference type="InterPro" id="IPR037791">
    <property type="entry name" value="C2_fungal_Inn1"/>
</dbReference>
<feature type="compositionally biased region" description="Polar residues" evidence="1">
    <location>
        <begin position="231"/>
        <end position="251"/>
    </location>
</feature>
<comment type="caution">
    <text evidence="3">The sequence shown here is derived from an EMBL/GenBank/DDBJ whole genome shotgun (WGS) entry which is preliminary data.</text>
</comment>
<dbReference type="InterPro" id="IPR035892">
    <property type="entry name" value="C2_domain_sf"/>
</dbReference>
<feature type="compositionally biased region" description="Polar residues" evidence="1">
    <location>
        <begin position="349"/>
        <end position="359"/>
    </location>
</feature>
<proteinExistence type="predicted"/>
<dbReference type="InterPro" id="IPR000008">
    <property type="entry name" value="C2_dom"/>
</dbReference>
<evidence type="ECO:0000256" key="1">
    <source>
        <dbReference type="SAM" id="MobiDB-lite"/>
    </source>
</evidence>
<dbReference type="Pfam" id="PF00168">
    <property type="entry name" value="C2"/>
    <property type="match status" value="1"/>
</dbReference>
<dbReference type="PANTHER" id="PTHR47052">
    <property type="entry name" value="CONSERVED SERINE PROLINE-RICH PROTEIN (AFU_ORTHOLOGUE AFUA_2G01790)"/>
    <property type="match status" value="1"/>
</dbReference>
<protein>
    <recommendedName>
        <fullName evidence="2">C2 domain-containing protein</fullName>
    </recommendedName>
</protein>
<dbReference type="SMART" id="SM00239">
    <property type="entry name" value="C2"/>
    <property type="match status" value="1"/>
</dbReference>
<organism evidence="3 4">
    <name type="scientific">Rhizodiscina lignyota</name>
    <dbReference type="NCBI Taxonomy" id="1504668"/>
    <lineage>
        <taxon>Eukaryota</taxon>
        <taxon>Fungi</taxon>
        <taxon>Dikarya</taxon>
        <taxon>Ascomycota</taxon>
        <taxon>Pezizomycotina</taxon>
        <taxon>Dothideomycetes</taxon>
        <taxon>Pleosporomycetidae</taxon>
        <taxon>Aulographales</taxon>
        <taxon>Rhizodiscinaceae</taxon>
        <taxon>Rhizodiscina</taxon>
    </lineage>
</organism>
<feature type="compositionally biased region" description="Low complexity" evidence="1">
    <location>
        <begin position="534"/>
        <end position="544"/>
    </location>
</feature>
<dbReference type="PANTHER" id="PTHR47052:SF3">
    <property type="entry name" value="INGRESSION PROTEIN 1"/>
    <property type="match status" value="1"/>
</dbReference>
<feature type="region of interest" description="Disordered" evidence="1">
    <location>
        <begin position="863"/>
        <end position="899"/>
    </location>
</feature>
<feature type="compositionally biased region" description="Basic and acidic residues" evidence="1">
    <location>
        <begin position="427"/>
        <end position="442"/>
    </location>
</feature>
<feature type="compositionally biased region" description="Basic and acidic residues" evidence="1">
    <location>
        <begin position="153"/>
        <end position="169"/>
    </location>
</feature>
<feature type="compositionally biased region" description="Basic and acidic residues" evidence="1">
    <location>
        <begin position="942"/>
        <end position="952"/>
    </location>
</feature>
<feature type="compositionally biased region" description="Polar residues" evidence="1">
    <location>
        <begin position="823"/>
        <end position="840"/>
    </location>
</feature>
<feature type="compositionally biased region" description="Polar residues" evidence="1">
    <location>
        <begin position="678"/>
        <end position="708"/>
    </location>
</feature>
<dbReference type="CDD" id="cd08681">
    <property type="entry name" value="C2_fungal_Inn1p-like"/>
    <property type="match status" value="1"/>
</dbReference>
<feature type="compositionally biased region" description="Polar residues" evidence="1">
    <location>
        <begin position="610"/>
        <end position="624"/>
    </location>
</feature>
<feature type="compositionally biased region" description="Polar residues" evidence="1">
    <location>
        <begin position="551"/>
        <end position="560"/>
    </location>
</feature>
<evidence type="ECO:0000313" key="3">
    <source>
        <dbReference type="EMBL" id="KAF2095480.1"/>
    </source>
</evidence>
<dbReference type="InterPro" id="IPR052981">
    <property type="entry name" value="Ingression_C2_domain"/>
</dbReference>
<gene>
    <name evidence="3" type="ORF">NA57DRAFT_59482</name>
</gene>
<evidence type="ECO:0000313" key="4">
    <source>
        <dbReference type="Proteomes" id="UP000799772"/>
    </source>
</evidence>
<name>A0A9P4I5Q4_9PEZI</name>
<dbReference type="AlphaFoldDB" id="A0A9P4I5Q4"/>
<feature type="compositionally biased region" description="Low complexity" evidence="1">
    <location>
        <begin position="641"/>
        <end position="656"/>
    </location>
</feature>
<feature type="compositionally biased region" description="Basic and acidic residues" evidence="1">
    <location>
        <begin position="773"/>
        <end position="790"/>
    </location>
</feature>
<feature type="compositionally biased region" description="Polar residues" evidence="1">
    <location>
        <begin position="719"/>
        <end position="750"/>
    </location>
</feature>
<evidence type="ECO:0000259" key="2">
    <source>
        <dbReference type="PROSITE" id="PS50004"/>
    </source>
</evidence>
<feature type="region of interest" description="Disordered" evidence="1">
    <location>
        <begin position="153"/>
        <end position="840"/>
    </location>
</feature>
<accession>A0A9P4I5Q4</accession>
<dbReference type="SUPFAM" id="SSF49562">
    <property type="entry name" value="C2 domain (Calcium/lipid-binding domain, CaLB)"/>
    <property type="match status" value="1"/>
</dbReference>
<sequence>MATKAKQNVLNMHTAGIYSDMSVDGPEIGTLVVIIDRAKNLPNRRSMGKQDPYCACRLGKEAKKTNTDKRGGQTPKWDQELRFTVRESLDYYQLKISVFNDDKKTELIGESFVRLEDVIVPGGGQADIWHTLQCKGKYAGEVRIEMTYYDTRPQPEKAPIEQKRERRATTESPGVKGLSGPRQHSTPVKRRPLPSDPATASPSPHAGSDRRPPPAPQPTGREYHTPPRQPQFPNESVPSSQRRSVYNNHQPQPVEEQRLTSEGFPMLNEAGNDPFAVQPAEQFDDRASVAPSEYPGSVYGRSEYQNGGFQARRESHVERLQQQVDRKAEQLPYPLDDGPPDPFEPIPNSIRQSYGSSRGPNGPAVHARGPPPLPHAHSEPVVPYQYSHDAQPPRHLMHHAHSDNQIHDIHQADPGYGPPPDQLVPRRYSDIYHEPEEYENHPESQIYLPGPESHELRAQRSYATMQPTVEDEDSPPPPPPPVHRNSAPNSVSRPRAETGYYSADMAPAPLNVTPSRKQLPQEAYETPRLNEYESPPGYGSSAPGSLPPRYQPQQSGSPYEQSERRQSGDAMMMSRRPDDPFETSLKAYSSPPEVQRRPVNRVTVSLPKSYPNSSPGSYSQQQPDYHTPPRNTHPLANQENAAYSSSPAAPYHTSPADASPAPLIKPQPISPVAPLQPLKQTRSNQSFTRKSVSSRPTTSGTEFSTPFSPDSFDALNPHATKSQSSLLVNTSNGASPYNTPPRSLGNSVSGNGLKLDQSIRQSPYNAPDPVSDEPIRDFHGNVVDPSDHLPVDSWAPEPERKGLSFKPQTTPRERERLNGARSLGNSPANSNGGSPYSSIGANSTGSTVDLGSQVSMGSALVSTVGNSRNKLQKRNRPQSEIGTHPAQHTSLHGPGAPAGAGNYPYVNSAGGALVKRSSYQPTAPPPIPAKIPLDAGVGSNEDMDRLNEEMSRIDIGLGPGSGALTKRGRRNWGF</sequence>
<dbReference type="Gene3D" id="2.60.40.150">
    <property type="entry name" value="C2 domain"/>
    <property type="match status" value="1"/>
</dbReference>
<dbReference type="Proteomes" id="UP000799772">
    <property type="component" value="Unassembled WGS sequence"/>
</dbReference>
<feature type="compositionally biased region" description="Basic and acidic residues" evidence="1">
    <location>
        <begin position="400"/>
        <end position="411"/>
    </location>
</feature>
<dbReference type="EMBL" id="ML978131">
    <property type="protein sequence ID" value="KAF2095480.1"/>
    <property type="molecule type" value="Genomic_DNA"/>
</dbReference>
<reference evidence="3" key="1">
    <citation type="journal article" date="2020" name="Stud. Mycol.">
        <title>101 Dothideomycetes genomes: a test case for predicting lifestyles and emergence of pathogens.</title>
        <authorList>
            <person name="Haridas S."/>
            <person name="Albert R."/>
            <person name="Binder M."/>
            <person name="Bloem J."/>
            <person name="Labutti K."/>
            <person name="Salamov A."/>
            <person name="Andreopoulos B."/>
            <person name="Baker S."/>
            <person name="Barry K."/>
            <person name="Bills G."/>
            <person name="Bluhm B."/>
            <person name="Cannon C."/>
            <person name="Castanera R."/>
            <person name="Culley D."/>
            <person name="Daum C."/>
            <person name="Ezra D."/>
            <person name="Gonzalez J."/>
            <person name="Henrissat B."/>
            <person name="Kuo A."/>
            <person name="Liang C."/>
            <person name="Lipzen A."/>
            <person name="Lutzoni F."/>
            <person name="Magnuson J."/>
            <person name="Mondo S."/>
            <person name="Nolan M."/>
            <person name="Ohm R."/>
            <person name="Pangilinan J."/>
            <person name="Park H.-J."/>
            <person name="Ramirez L."/>
            <person name="Alfaro M."/>
            <person name="Sun H."/>
            <person name="Tritt A."/>
            <person name="Yoshinaga Y."/>
            <person name="Zwiers L.-H."/>
            <person name="Turgeon B."/>
            <person name="Goodwin S."/>
            <person name="Spatafora J."/>
            <person name="Crous P."/>
            <person name="Grigoriev I."/>
        </authorList>
    </citation>
    <scope>NUCLEOTIDE SEQUENCE</scope>
    <source>
        <strain evidence="3">CBS 133067</strain>
    </source>
</reference>
<feature type="region of interest" description="Disordered" evidence="1">
    <location>
        <begin position="917"/>
        <end position="974"/>
    </location>
</feature>
<feature type="compositionally biased region" description="Basic and acidic residues" evidence="1">
    <location>
        <begin position="311"/>
        <end position="329"/>
    </location>
</feature>
<dbReference type="PROSITE" id="PS50004">
    <property type="entry name" value="C2"/>
    <property type="match status" value="1"/>
</dbReference>
<dbReference type="OrthoDB" id="270970at2759"/>
<feature type="domain" description="C2" evidence="2">
    <location>
        <begin position="11"/>
        <end position="130"/>
    </location>
</feature>